<dbReference type="EMBL" id="JACIEJ010000007">
    <property type="protein sequence ID" value="MBB3986736.1"/>
    <property type="molecule type" value="Genomic_DNA"/>
</dbReference>
<dbReference type="SMART" id="SM00448">
    <property type="entry name" value="REC"/>
    <property type="match status" value="1"/>
</dbReference>
<dbReference type="Gene3D" id="3.40.50.2300">
    <property type="match status" value="1"/>
</dbReference>
<name>A0A7W6DP77_9RHOB</name>
<comment type="caution">
    <text evidence="4">The sequence shown here is derived from an EMBL/GenBank/DDBJ whole genome shotgun (WGS) entry which is preliminary data.</text>
</comment>
<dbReference type="InterPro" id="IPR050595">
    <property type="entry name" value="Bact_response_regulator"/>
</dbReference>
<reference evidence="4 5" key="1">
    <citation type="submission" date="2020-08" db="EMBL/GenBank/DDBJ databases">
        <title>Genomic Encyclopedia of Type Strains, Phase IV (KMG-IV): sequencing the most valuable type-strain genomes for metagenomic binning, comparative biology and taxonomic classification.</title>
        <authorList>
            <person name="Goeker M."/>
        </authorList>
    </citation>
    <scope>NUCLEOTIDE SEQUENCE [LARGE SCALE GENOMIC DNA]</scope>
    <source>
        <strain evidence="4 5">DSM 102235</strain>
    </source>
</reference>
<dbReference type="PANTHER" id="PTHR44591:SF3">
    <property type="entry name" value="RESPONSE REGULATORY DOMAIN-CONTAINING PROTEIN"/>
    <property type="match status" value="1"/>
</dbReference>
<dbReference type="InterPro" id="IPR001789">
    <property type="entry name" value="Sig_transdc_resp-reg_receiver"/>
</dbReference>
<dbReference type="SUPFAM" id="SSF52172">
    <property type="entry name" value="CheY-like"/>
    <property type="match status" value="1"/>
</dbReference>
<sequence length="135" mass="14752">MSEGAFKIFIADDNQEFANFCAEVARKEGWIPTVCCDGLELLRSLEGEEDPVLIICDLNMPHLDGIAVAQALPEKTSARRIRFITGGAEANALAARLIADARDLAVGRFLLKPISVAHLREILEFERAALSKLTS</sequence>
<gene>
    <name evidence="4" type="ORF">GGQ68_003079</name>
</gene>
<dbReference type="GO" id="GO:0000160">
    <property type="term" value="P:phosphorelay signal transduction system"/>
    <property type="evidence" value="ECO:0007669"/>
    <property type="project" value="InterPro"/>
</dbReference>
<protein>
    <submittedName>
        <fullName evidence="4">CheY-like chemotaxis protein</fullName>
    </submittedName>
</protein>
<dbReference type="AlphaFoldDB" id="A0A7W6DP77"/>
<accession>A0A7W6DP77</accession>
<evidence type="ECO:0000259" key="3">
    <source>
        <dbReference type="PROSITE" id="PS50110"/>
    </source>
</evidence>
<dbReference type="PROSITE" id="PS50110">
    <property type="entry name" value="RESPONSE_REGULATORY"/>
    <property type="match status" value="1"/>
</dbReference>
<evidence type="ECO:0000313" key="5">
    <source>
        <dbReference type="Proteomes" id="UP000541426"/>
    </source>
</evidence>
<dbReference type="InterPro" id="IPR011006">
    <property type="entry name" value="CheY-like_superfamily"/>
</dbReference>
<dbReference type="Pfam" id="PF00072">
    <property type="entry name" value="Response_reg"/>
    <property type="match status" value="1"/>
</dbReference>
<dbReference type="PANTHER" id="PTHR44591">
    <property type="entry name" value="STRESS RESPONSE REGULATOR PROTEIN 1"/>
    <property type="match status" value="1"/>
</dbReference>
<proteinExistence type="predicted"/>
<dbReference type="RefSeq" id="WP_183967347.1">
    <property type="nucleotide sequence ID" value="NZ_BAABBZ010000006.1"/>
</dbReference>
<organism evidence="4 5">
    <name type="scientific">Sagittula marina</name>
    <dbReference type="NCBI Taxonomy" id="943940"/>
    <lineage>
        <taxon>Bacteria</taxon>
        <taxon>Pseudomonadati</taxon>
        <taxon>Pseudomonadota</taxon>
        <taxon>Alphaproteobacteria</taxon>
        <taxon>Rhodobacterales</taxon>
        <taxon>Roseobacteraceae</taxon>
        <taxon>Sagittula</taxon>
    </lineage>
</organism>
<keyword evidence="5" id="KW-1185">Reference proteome</keyword>
<feature type="modified residue" description="4-aspartylphosphate" evidence="2">
    <location>
        <position position="57"/>
    </location>
</feature>
<dbReference type="Proteomes" id="UP000541426">
    <property type="component" value="Unassembled WGS sequence"/>
</dbReference>
<feature type="domain" description="Response regulatory" evidence="3">
    <location>
        <begin position="7"/>
        <end position="127"/>
    </location>
</feature>
<keyword evidence="1 2" id="KW-0597">Phosphoprotein</keyword>
<evidence type="ECO:0000256" key="1">
    <source>
        <dbReference type="ARBA" id="ARBA00022553"/>
    </source>
</evidence>
<evidence type="ECO:0000313" key="4">
    <source>
        <dbReference type="EMBL" id="MBB3986736.1"/>
    </source>
</evidence>
<evidence type="ECO:0000256" key="2">
    <source>
        <dbReference type="PROSITE-ProRule" id="PRU00169"/>
    </source>
</evidence>